<dbReference type="SUPFAM" id="SSF50800">
    <property type="entry name" value="PK beta-barrel domain-like"/>
    <property type="match status" value="1"/>
</dbReference>
<accession>A0ABX1MZQ5</accession>
<dbReference type="RefSeq" id="WP_169208732.1">
    <property type="nucleotide sequence ID" value="NZ_CP059560.1"/>
</dbReference>
<evidence type="ECO:0000313" key="2">
    <source>
        <dbReference type="EMBL" id="NMF91419.1"/>
    </source>
</evidence>
<sequence>MPPARSTAEPAAELVDLRTLTRRFARAGRLEAILLRPAQRAAAQPVSEARALAGRGLAGDHRAASGRGSGKRQLSLIQAEHLAAVAALAGRDEVDPALLRRNLVVSGLNLLAARTLFCDQPLVLRIGAEVVLELTGVCEPCSRMEEALGPGGYNAMRGHGGVAARVLIGGVLRIGDAVVCEVAPSASAAPGADAPLTTRPENPA</sequence>
<feature type="domain" description="MOSC" evidence="1">
    <location>
        <begin position="44"/>
        <end position="181"/>
    </location>
</feature>
<dbReference type="InterPro" id="IPR005302">
    <property type="entry name" value="MoCF_Sase_C"/>
</dbReference>
<dbReference type="PROSITE" id="PS51340">
    <property type="entry name" value="MOSC"/>
    <property type="match status" value="1"/>
</dbReference>
<comment type="caution">
    <text evidence="2">The sequence shown here is derived from an EMBL/GenBank/DDBJ whole genome shotgun (WGS) entry which is preliminary data.</text>
</comment>
<gene>
    <name evidence="2" type="ORF">GPA26_23435</name>
</gene>
<dbReference type="Pfam" id="PF03473">
    <property type="entry name" value="MOSC"/>
    <property type="match status" value="1"/>
</dbReference>
<keyword evidence="3" id="KW-1185">Reference proteome</keyword>
<proteinExistence type="predicted"/>
<dbReference type="PANTHER" id="PTHR36930:SF1">
    <property type="entry name" value="MOSC DOMAIN-CONTAINING PROTEIN"/>
    <property type="match status" value="1"/>
</dbReference>
<protein>
    <submittedName>
        <fullName evidence="2">MOSC domain-containing protein</fullName>
    </submittedName>
</protein>
<dbReference type="InterPro" id="IPR011037">
    <property type="entry name" value="Pyrv_Knase-like_insert_dom_sf"/>
</dbReference>
<evidence type="ECO:0000313" key="3">
    <source>
        <dbReference type="Proteomes" id="UP000652074"/>
    </source>
</evidence>
<dbReference type="PANTHER" id="PTHR36930">
    <property type="entry name" value="METAL-SULFUR CLUSTER BIOSYNTHESIS PROTEINS YUAD-RELATED"/>
    <property type="match status" value="1"/>
</dbReference>
<reference evidence="2 3" key="1">
    <citation type="submission" date="2019-12" db="EMBL/GenBank/DDBJ databases">
        <title>Comparative genomics gives insights into the taxonomy of the Azoarcus-Aromatoleum group and reveals separate origins of nif in the plant-associated Azoarcus and non-plant-associated Aromatoleum sub-groups.</title>
        <authorList>
            <person name="Lafos M."/>
            <person name="Maluk M."/>
            <person name="Batista M."/>
            <person name="Junghare M."/>
            <person name="Carmona M."/>
            <person name="Faoro H."/>
            <person name="Cruz L.M."/>
            <person name="Battistoni F."/>
            <person name="De Souza E."/>
            <person name="Pedrosa F."/>
            <person name="Chen W.-M."/>
            <person name="Poole P.S."/>
            <person name="Dixon R.A."/>
            <person name="James E.K."/>
        </authorList>
    </citation>
    <scope>NUCLEOTIDE SEQUENCE [LARGE SCALE GENOMIC DNA]</scope>
    <source>
        <strain evidence="2 3">ToN1</strain>
    </source>
</reference>
<evidence type="ECO:0000259" key="1">
    <source>
        <dbReference type="PROSITE" id="PS51340"/>
    </source>
</evidence>
<dbReference type="EMBL" id="WTVR01000082">
    <property type="protein sequence ID" value="NMF91419.1"/>
    <property type="molecule type" value="Genomic_DNA"/>
</dbReference>
<name>A0ABX1MZQ5_9RHOO</name>
<dbReference type="Proteomes" id="UP000652074">
    <property type="component" value="Unassembled WGS sequence"/>
</dbReference>
<dbReference type="InterPro" id="IPR052716">
    <property type="entry name" value="MOSC_domain"/>
</dbReference>
<dbReference type="Gene3D" id="2.40.33.20">
    <property type="entry name" value="PK beta-barrel domain-like"/>
    <property type="match status" value="1"/>
</dbReference>
<organism evidence="2 3">
    <name type="scientific">Aromatoleum petrolei</name>
    <dbReference type="NCBI Taxonomy" id="76116"/>
    <lineage>
        <taxon>Bacteria</taxon>
        <taxon>Pseudomonadati</taxon>
        <taxon>Pseudomonadota</taxon>
        <taxon>Betaproteobacteria</taxon>
        <taxon>Rhodocyclales</taxon>
        <taxon>Rhodocyclaceae</taxon>
        <taxon>Aromatoleum</taxon>
    </lineage>
</organism>